<evidence type="ECO:0000256" key="1">
    <source>
        <dbReference type="SAM" id="MobiDB-lite"/>
    </source>
</evidence>
<evidence type="ECO:0008006" key="4">
    <source>
        <dbReference type="Google" id="ProtNLM"/>
    </source>
</evidence>
<dbReference type="SUPFAM" id="SSF53067">
    <property type="entry name" value="Actin-like ATPase domain"/>
    <property type="match status" value="1"/>
</dbReference>
<dbReference type="eggNOG" id="COG4972">
    <property type="taxonomic scope" value="Bacteria"/>
</dbReference>
<protein>
    <recommendedName>
        <fullName evidence="4">SHS2 domain-containing protein</fullName>
    </recommendedName>
</protein>
<evidence type="ECO:0000313" key="3">
    <source>
        <dbReference type="Proteomes" id="UP000019113"/>
    </source>
</evidence>
<dbReference type="KEGG" id="hhu:AR456_03135"/>
<reference evidence="2 3" key="1">
    <citation type="submission" date="2013-08" db="EMBL/GenBank/DDBJ databases">
        <title>draft genome of Halomonas huanghegensis, strain BJGMM-B45T.</title>
        <authorList>
            <person name="Miao C."/>
            <person name="Wan Y."/>
            <person name="Jin W."/>
        </authorList>
    </citation>
    <scope>NUCLEOTIDE SEQUENCE [LARGE SCALE GENOMIC DNA]</scope>
    <source>
        <strain evidence="2 3">BJGMM-B45</strain>
    </source>
</reference>
<dbReference type="PATRIC" id="fig|1178482.3.peg.2935"/>
<dbReference type="PANTHER" id="PTHR32432:SF3">
    <property type="entry name" value="ETHANOLAMINE UTILIZATION PROTEIN EUTJ"/>
    <property type="match status" value="1"/>
</dbReference>
<sequence>MHFTSSAKGLVGVDITSTTVRCIELKAWRSTWRVGGHAIEPLPPGAVVGRCIQQPAAVAAVLSRAVAHLGPHSYRAAVAVPVSAVTIARLSLPATFNDADIAARLEWDSDKYFAVPFTEMAIDFHHLGIDESNASYQNIELVACHERWINQWVGLLQDVGLEPVAVDCESLALHRVLRFCYPGPGGTDLMLIDLRAELIAIYVWRDGVLGYSRDFPGEEYRQQEESVDIPGSEQLAYRVLSCLGLCGSVCDTSRLHHLVVSGDVPEDSRTLRTLLEQAGFAEVCFADPLATLLGSSSTHQRDPSSHCSSLQESSQQGSSQQGSPQQHSAALLVACGLAMWGQR</sequence>
<feature type="region of interest" description="Disordered" evidence="1">
    <location>
        <begin position="295"/>
        <end position="323"/>
    </location>
</feature>
<gene>
    <name evidence="2" type="ORF">BJB45_01615</name>
</gene>
<dbReference type="Proteomes" id="UP000019113">
    <property type="component" value="Unassembled WGS sequence"/>
</dbReference>
<dbReference type="EMBL" id="AVBC01000039">
    <property type="protein sequence ID" value="ERL49846.1"/>
    <property type="molecule type" value="Genomic_DNA"/>
</dbReference>
<keyword evidence="3" id="KW-1185">Reference proteome</keyword>
<dbReference type="OrthoDB" id="9773403at2"/>
<dbReference type="InterPro" id="IPR005883">
    <property type="entry name" value="PilM"/>
</dbReference>
<organism evidence="2 3">
    <name type="scientific">Halomonas huangheensis</name>
    <dbReference type="NCBI Taxonomy" id="1178482"/>
    <lineage>
        <taxon>Bacteria</taxon>
        <taxon>Pseudomonadati</taxon>
        <taxon>Pseudomonadota</taxon>
        <taxon>Gammaproteobacteria</taxon>
        <taxon>Oceanospirillales</taxon>
        <taxon>Halomonadaceae</taxon>
        <taxon>Halomonas</taxon>
    </lineage>
</organism>
<dbReference type="Pfam" id="PF11104">
    <property type="entry name" value="PilM_2"/>
    <property type="match status" value="1"/>
</dbReference>
<dbReference type="STRING" id="1178482.AR456_03135"/>
<dbReference type="Gene3D" id="3.30.420.40">
    <property type="match status" value="1"/>
</dbReference>
<proteinExistence type="predicted"/>
<dbReference type="AlphaFoldDB" id="W1N3X7"/>
<feature type="compositionally biased region" description="Low complexity" evidence="1">
    <location>
        <begin position="305"/>
        <end position="323"/>
    </location>
</feature>
<name>W1N3X7_9GAMM</name>
<accession>W1N3X7</accession>
<comment type="caution">
    <text evidence="2">The sequence shown here is derived from an EMBL/GenBank/DDBJ whole genome shotgun (WGS) entry which is preliminary data.</text>
</comment>
<evidence type="ECO:0000313" key="2">
    <source>
        <dbReference type="EMBL" id="ERL49846.1"/>
    </source>
</evidence>
<dbReference type="PANTHER" id="PTHR32432">
    <property type="entry name" value="CELL DIVISION PROTEIN FTSA-RELATED"/>
    <property type="match status" value="1"/>
</dbReference>
<dbReference type="InterPro" id="IPR050696">
    <property type="entry name" value="FtsA/MreB"/>
</dbReference>
<dbReference type="RefSeq" id="WP_021819893.1">
    <property type="nucleotide sequence ID" value="NZ_AVBC01000039.1"/>
</dbReference>
<dbReference type="InterPro" id="IPR043129">
    <property type="entry name" value="ATPase_NBD"/>
</dbReference>